<dbReference type="Gene3D" id="3.40.190.120">
    <property type="entry name" value="Osmoprotection protein (prox), domain 2"/>
    <property type="match status" value="1"/>
</dbReference>
<dbReference type="AlphaFoldDB" id="A0A0H2VEE2"/>
<feature type="domain" description="ABC-type glycine betaine transport system substrate-binding" evidence="1">
    <location>
        <begin position="34"/>
        <end position="301"/>
    </location>
</feature>
<sequence>MKNYKKYLIVLVLCLTVLSGCNLPGLKNSHSDDDVRITSLGTSESQIISHMLRLLIEHDTKGEIKPTLINNLGSSTIQHNAVTSGQANMSGTRYTGTDLTGALKEDPIKDPKKAMKATQEGFKKKYNQTFFNSYGFENTYALIVTKETAKKYHLETVSDLEKHAKDLRVGMDSSWMDRKGDGYPAFKKEYGYSFGTVRPMQIGLVYDALSSGKLDVAVGYSTDGRISAYDLKVLEDDRRFFPPYDASPLASDQLLKEKPELKPIVKKLEGKISTEQMQELNYQADGKGKEPATVAEDFLKKHHYFEDDDNKKDKQKGGQ</sequence>
<dbReference type="Gene3D" id="3.40.190.10">
    <property type="entry name" value="Periplasmic binding protein-like II"/>
    <property type="match status" value="1"/>
</dbReference>
<evidence type="ECO:0000313" key="3">
    <source>
        <dbReference type="Proteomes" id="UP000001411"/>
    </source>
</evidence>
<dbReference type="InterPro" id="IPR007210">
    <property type="entry name" value="ABC_Gly_betaine_transp_sub-bd"/>
</dbReference>
<gene>
    <name evidence="2" type="ordered locus">SE_0224</name>
</gene>
<dbReference type="Proteomes" id="UP000001411">
    <property type="component" value="Chromosome"/>
</dbReference>
<dbReference type="PROSITE" id="PS51257">
    <property type="entry name" value="PROKAR_LIPOPROTEIN"/>
    <property type="match status" value="1"/>
</dbReference>
<dbReference type="PATRIC" id="fig|176280.10.peg.203"/>
<dbReference type="GeneID" id="50017620"/>
<dbReference type="GO" id="GO:0022857">
    <property type="term" value="F:transmembrane transporter activity"/>
    <property type="evidence" value="ECO:0007669"/>
    <property type="project" value="InterPro"/>
</dbReference>
<dbReference type="EMBL" id="AE015929">
    <property type="protein sequence ID" value="AAO03821.1"/>
    <property type="molecule type" value="Genomic_DNA"/>
</dbReference>
<dbReference type="CDD" id="cd13608">
    <property type="entry name" value="PBP2_OpuCC_like"/>
    <property type="match status" value="1"/>
</dbReference>
<dbReference type="SUPFAM" id="SSF53850">
    <property type="entry name" value="Periplasmic binding protein-like II"/>
    <property type="match status" value="1"/>
</dbReference>
<dbReference type="KEGG" id="sep:SE_0224"/>
<protein>
    <submittedName>
        <fullName evidence="2">Glycine betaine/carnitine/choline ABC transporter (Osmoprotec) opuCC</fullName>
    </submittedName>
</protein>
<dbReference type="RefSeq" id="WP_001830497.1">
    <property type="nucleotide sequence ID" value="NC_004461.1"/>
</dbReference>
<dbReference type="Pfam" id="PF04069">
    <property type="entry name" value="OpuAC"/>
    <property type="match status" value="1"/>
</dbReference>
<accession>A0A0H2VEE2</accession>
<dbReference type="HOGENOM" id="CLU_038355_1_0_9"/>
<evidence type="ECO:0000259" key="1">
    <source>
        <dbReference type="Pfam" id="PF04069"/>
    </source>
</evidence>
<dbReference type="eggNOG" id="COG1732">
    <property type="taxonomic scope" value="Bacteria"/>
</dbReference>
<dbReference type="OrthoDB" id="9801163at2"/>
<evidence type="ECO:0000313" key="2">
    <source>
        <dbReference type="EMBL" id="AAO03821.1"/>
    </source>
</evidence>
<reference evidence="2 3" key="1">
    <citation type="journal article" date="2003" name="Mol. Microbiol.">
        <title>Genome-based analysis of virulence genes in a non-biofilm-forming Staphylococcus epidermidis strain (ATCC 12228).</title>
        <authorList>
            <person name="Zhang Y.Q."/>
            <person name="Ren S.X."/>
            <person name="Li H.L."/>
            <person name="Wang Y.X."/>
            <person name="Fu G."/>
            <person name="Yang J."/>
            <person name="Qin Z.Q."/>
            <person name="Miao Y.G."/>
            <person name="Wang W.Y."/>
            <person name="Chen R.S."/>
            <person name="Shen Y."/>
            <person name="Chen Z."/>
            <person name="Yuan Z.H."/>
            <person name="Zhao G.P."/>
            <person name="Qu D."/>
            <person name="Danchin A."/>
            <person name="Wen Y.M."/>
        </authorList>
    </citation>
    <scope>NUCLEOTIDE SEQUENCE [LARGE SCALE GENOMIC DNA]</scope>
    <source>
        <strain evidence="3">ATCC 12228 / FDA PCI 1200</strain>
    </source>
</reference>
<organism evidence="2 3">
    <name type="scientific">Staphylococcus epidermidis (strain ATCC 12228 / FDA PCI 1200)</name>
    <dbReference type="NCBI Taxonomy" id="176280"/>
    <lineage>
        <taxon>Bacteria</taxon>
        <taxon>Bacillati</taxon>
        <taxon>Bacillota</taxon>
        <taxon>Bacilli</taxon>
        <taxon>Bacillales</taxon>
        <taxon>Staphylococcaceae</taxon>
        <taxon>Staphylococcus</taxon>
    </lineage>
</organism>
<dbReference type="GO" id="GO:0043190">
    <property type="term" value="C:ATP-binding cassette (ABC) transporter complex"/>
    <property type="evidence" value="ECO:0007669"/>
    <property type="project" value="InterPro"/>
</dbReference>
<proteinExistence type="predicted"/>
<name>A0A0H2VEE2_STAES</name>